<dbReference type="NCBIfam" id="TIGR00229">
    <property type="entry name" value="sensory_box"/>
    <property type="match status" value="1"/>
</dbReference>
<dbReference type="CDD" id="cd00130">
    <property type="entry name" value="PAS"/>
    <property type="match status" value="1"/>
</dbReference>
<dbReference type="SMART" id="SM00086">
    <property type="entry name" value="PAC"/>
    <property type="match status" value="2"/>
</dbReference>
<dbReference type="InterPro" id="IPR001610">
    <property type="entry name" value="PAC"/>
</dbReference>
<dbReference type="InterPro" id="IPR013656">
    <property type="entry name" value="PAS_4"/>
</dbReference>
<dbReference type="InterPro" id="IPR029787">
    <property type="entry name" value="Nucleotide_cyclase"/>
</dbReference>
<evidence type="ECO:0000313" key="6">
    <source>
        <dbReference type="EMBL" id="MEK8051811.1"/>
    </source>
</evidence>
<dbReference type="EMBL" id="JBBUTH010000008">
    <property type="protein sequence ID" value="MEK8051811.1"/>
    <property type="molecule type" value="Genomic_DNA"/>
</dbReference>
<feature type="domain" description="PAS" evidence="3">
    <location>
        <begin position="393"/>
        <end position="465"/>
    </location>
</feature>
<name>A0ABU9CLL5_9BURK</name>
<organism evidence="6 7">
    <name type="scientific">Pseudaquabacterium inlustre</name>
    <dbReference type="NCBI Taxonomy" id="2984192"/>
    <lineage>
        <taxon>Bacteria</taxon>
        <taxon>Pseudomonadati</taxon>
        <taxon>Pseudomonadota</taxon>
        <taxon>Betaproteobacteria</taxon>
        <taxon>Burkholderiales</taxon>
        <taxon>Sphaerotilaceae</taxon>
        <taxon>Pseudaquabacterium</taxon>
    </lineage>
</organism>
<dbReference type="InterPro" id="IPR035919">
    <property type="entry name" value="EAL_sf"/>
</dbReference>
<dbReference type="InterPro" id="IPR000160">
    <property type="entry name" value="GGDEF_dom"/>
</dbReference>
<dbReference type="RefSeq" id="WP_341411509.1">
    <property type="nucleotide sequence ID" value="NZ_JBBUTH010000008.1"/>
</dbReference>
<evidence type="ECO:0000259" key="4">
    <source>
        <dbReference type="PROSITE" id="PS50883"/>
    </source>
</evidence>
<dbReference type="PANTHER" id="PTHR44757">
    <property type="entry name" value="DIGUANYLATE CYCLASE DGCP"/>
    <property type="match status" value="1"/>
</dbReference>
<evidence type="ECO:0000313" key="7">
    <source>
        <dbReference type="Proteomes" id="UP001365405"/>
    </source>
</evidence>
<dbReference type="Gene3D" id="3.30.450.20">
    <property type="entry name" value="PAS domain"/>
    <property type="match status" value="2"/>
</dbReference>
<keyword evidence="7" id="KW-1185">Reference proteome</keyword>
<feature type="transmembrane region" description="Helical" evidence="2">
    <location>
        <begin position="215"/>
        <end position="234"/>
    </location>
</feature>
<dbReference type="CDD" id="cd01949">
    <property type="entry name" value="GGDEF"/>
    <property type="match status" value="1"/>
</dbReference>
<dbReference type="SMART" id="SM00052">
    <property type="entry name" value="EAL"/>
    <property type="match status" value="1"/>
</dbReference>
<feature type="region of interest" description="Disordered" evidence="1">
    <location>
        <begin position="598"/>
        <end position="617"/>
    </location>
</feature>
<dbReference type="SUPFAM" id="SSF141868">
    <property type="entry name" value="EAL domain-like"/>
    <property type="match status" value="1"/>
</dbReference>
<dbReference type="InterPro" id="IPR043128">
    <property type="entry name" value="Rev_trsase/Diguanyl_cyclase"/>
</dbReference>
<dbReference type="InterPro" id="IPR000014">
    <property type="entry name" value="PAS"/>
</dbReference>
<dbReference type="SUPFAM" id="SSF55073">
    <property type="entry name" value="Nucleotide cyclase"/>
    <property type="match status" value="1"/>
</dbReference>
<keyword evidence="2" id="KW-0472">Membrane</keyword>
<dbReference type="Pfam" id="PF00990">
    <property type="entry name" value="GGDEF"/>
    <property type="match status" value="2"/>
</dbReference>
<gene>
    <name evidence="6" type="ORF">AACH10_16285</name>
</gene>
<evidence type="ECO:0000256" key="1">
    <source>
        <dbReference type="SAM" id="MobiDB-lite"/>
    </source>
</evidence>
<dbReference type="Pfam" id="PF00563">
    <property type="entry name" value="EAL"/>
    <property type="match status" value="1"/>
</dbReference>
<evidence type="ECO:0000256" key="2">
    <source>
        <dbReference type="SAM" id="Phobius"/>
    </source>
</evidence>
<sequence length="980" mass="106048">MPPISSPVHLSDPPRRAAPAAWLLRLGLAVGPHQRIRLAVVLLLVMVACAAGMQDWRFDALERQRRSDARLHGLALSVNATAQGLAWSAARTQQVGGASSEAATQLQVALERSRTEALQLDSQVQAQRAAMQHLDAAEAAALDEALEHWHSMRERLWYRAETLAANLDTASAERLAAAALALQAQVPPAIHAGTMLAARVADAAERQRQAALDQLRLWSAATVALLVLLILLIGEPSARAVHRQHRRLREQQRQLTRLARVAQRNVHGTALLDAAGAVDWANDAFATLCGAVPGQPAGQPLAALLQAAHITLPDDRGSAPPVDPPAAQLAAQVAAALRSGTRLRLELRQALPDGSHRGLELDLQPLASSPDVLPAGAIAMLVDRTEQLQREETAALLAHTVDAAGVGTWQWDLRDGRMQCNDRFLAMLGYRRGELSDSLDTWQHLVHPEDLQVWRQALEIHLQDPSMPCRAELRLRRPGGDWAVGQSCGVVTERSASGRPLRMAGIHIDLTEQVQMQAMLRHAARTDGLTQMPNRAAVFDHVQQVIDRRARHPDEGYAVLFMDFDRFKQVNDTLGHGAGDELLRQIAQRLRGALRTGDAVRPGASHQPGEAADASHTAGRIGGDEFVVVLEHVNGRDEACAIAQRLMDVLAAPYRIGSHTVHSTASIGIVTSEHPANDAHTVMRDADTAMYEAKRNGRGRYAVFDPGMHERVARGLVLEGELRQALARDELFVVYQPVVALQPPAHGDGPRRDGVEALVRWRHPVRGLVSPAEFVPVAEESGLIVELGLFVLRVACLQFADWQRTLGAAAPGSLAVNLSPLQLRSAGLIAGVQACLTDSGIAPQVLQLEVTESLAAQDEAARERLRELKALGVRIALDDFGTGYSSLACLHQLPVDTVKVDRSFVSHAETSAYHRALIEATIRVAQTLGMDTVAEGIETASQAALMQALHCDRGQGYLYARPLEAGALADWCLQRGLRAA</sequence>
<proteinExistence type="predicted"/>
<dbReference type="NCBIfam" id="TIGR00254">
    <property type="entry name" value="GGDEF"/>
    <property type="match status" value="2"/>
</dbReference>
<dbReference type="SUPFAM" id="SSF55785">
    <property type="entry name" value="PYP-like sensor domain (PAS domain)"/>
    <property type="match status" value="2"/>
</dbReference>
<feature type="transmembrane region" description="Helical" evidence="2">
    <location>
        <begin position="36"/>
        <end position="56"/>
    </location>
</feature>
<dbReference type="InterPro" id="IPR035965">
    <property type="entry name" value="PAS-like_dom_sf"/>
</dbReference>
<feature type="domain" description="EAL" evidence="4">
    <location>
        <begin position="715"/>
        <end position="976"/>
    </location>
</feature>
<dbReference type="CDD" id="cd01948">
    <property type="entry name" value="EAL"/>
    <property type="match status" value="1"/>
</dbReference>
<comment type="caution">
    <text evidence="6">The sequence shown here is derived from an EMBL/GenBank/DDBJ whole genome shotgun (WGS) entry which is preliminary data.</text>
</comment>
<dbReference type="Pfam" id="PF08447">
    <property type="entry name" value="PAS_3"/>
    <property type="match status" value="1"/>
</dbReference>
<dbReference type="PROSITE" id="PS50112">
    <property type="entry name" value="PAS"/>
    <property type="match status" value="1"/>
</dbReference>
<reference evidence="6 7" key="1">
    <citation type="submission" date="2024-04" db="EMBL/GenBank/DDBJ databases">
        <title>Novel species of the genus Ideonella isolated from streams.</title>
        <authorList>
            <person name="Lu H."/>
        </authorList>
    </citation>
    <scope>NUCLEOTIDE SEQUENCE [LARGE SCALE GENOMIC DNA]</scope>
    <source>
        <strain evidence="6 7">DXS22W</strain>
    </source>
</reference>
<keyword evidence="2" id="KW-1133">Transmembrane helix</keyword>
<dbReference type="InterPro" id="IPR013655">
    <property type="entry name" value="PAS_fold_3"/>
</dbReference>
<evidence type="ECO:0000259" key="5">
    <source>
        <dbReference type="PROSITE" id="PS50887"/>
    </source>
</evidence>
<dbReference type="InterPro" id="IPR052155">
    <property type="entry name" value="Biofilm_reg_signaling"/>
</dbReference>
<dbReference type="PROSITE" id="PS50883">
    <property type="entry name" value="EAL"/>
    <property type="match status" value="1"/>
</dbReference>
<dbReference type="Pfam" id="PF08448">
    <property type="entry name" value="PAS_4"/>
    <property type="match status" value="1"/>
</dbReference>
<dbReference type="Gene3D" id="3.20.20.450">
    <property type="entry name" value="EAL domain"/>
    <property type="match status" value="1"/>
</dbReference>
<evidence type="ECO:0000259" key="3">
    <source>
        <dbReference type="PROSITE" id="PS50112"/>
    </source>
</evidence>
<dbReference type="PROSITE" id="PS50887">
    <property type="entry name" value="GGDEF"/>
    <property type="match status" value="1"/>
</dbReference>
<keyword evidence="2" id="KW-0812">Transmembrane</keyword>
<dbReference type="Gene3D" id="3.30.70.270">
    <property type="match status" value="1"/>
</dbReference>
<feature type="domain" description="GGDEF" evidence="5">
    <location>
        <begin position="555"/>
        <end position="706"/>
    </location>
</feature>
<accession>A0ABU9CLL5</accession>
<protein>
    <submittedName>
        <fullName evidence="6">EAL domain-containing protein</fullName>
    </submittedName>
</protein>
<dbReference type="SMART" id="SM00091">
    <property type="entry name" value="PAS"/>
    <property type="match status" value="2"/>
</dbReference>
<dbReference type="PANTHER" id="PTHR44757:SF2">
    <property type="entry name" value="BIOFILM ARCHITECTURE MAINTENANCE PROTEIN MBAA"/>
    <property type="match status" value="1"/>
</dbReference>
<dbReference type="SMART" id="SM00267">
    <property type="entry name" value="GGDEF"/>
    <property type="match status" value="1"/>
</dbReference>
<dbReference type="InterPro" id="IPR001633">
    <property type="entry name" value="EAL_dom"/>
</dbReference>
<dbReference type="Proteomes" id="UP001365405">
    <property type="component" value="Unassembled WGS sequence"/>
</dbReference>